<reference evidence="1 2" key="1">
    <citation type="submission" date="2020-06" db="EMBL/GenBank/DDBJ databases">
        <authorList>
            <person name="Criscuolo A."/>
        </authorList>
    </citation>
    <scope>NUCLEOTIDE SEQUENCE [LARGE SCALE GENOMIC DNA]</scope>
    <source>
        <strain evidence="2">CIP 110025</strain>
    </source>
</reference>
<protein>
    <submittedName>
        <fullName evidence="1">Uncharacterized protein</fullName>
    </submittedName>
</protein>
<evidence type="ECO:0000313" key="1">
    <source>
        <dbReference type="EMBL" id="CAD0000939.1"/>
    </source>
</evidence>
<dbReference type="Proteomes" id="UP000556700">
    <property type="component" value="Unassembled WGS sequence"/>
</dbReference>
<organism evidence="1 2">
    <name type="scientific">Flavobacterium chungangense</name>
    <dbReference type="NCBI Taxonomy" id="554283"/>
    <lineage>
        <taxon>Bacteria</taxon>
        <taxon>Pseudomonadati</taxon>
        <taxon>Bacteroidota</taxon>
        <taxon>Flavobacteriia</taxon>
        <taxon>Flavobacteriales</taxon>
        <taxon>Flavobacteriaceae</taxon>
        <taxon>Flavobacterium</taxon>
    </lineage>
</organism>
<dbReference type="AlphaFoldDB" id="A0A6V6YNJ7"/>
<evidence type="ECO:0000313" key="2">
    <source>
        <dbReference type="Proteomes" id="UP000556700"/>
    </source>
</evidence>
<keyword evidence="2" id="KW-1185">Reference proteome</keyword>
<comment type="caution">
    <text evidence="1">The sequence shown here is derived from an EMBL/GenBank/DDBJ whole genome shotgun (WGS) entry which is preliminary data.</text>
</comment>
<sequence>MKMSLLVPKVIVADVSLFLIIFEEGLISITPVSKPNVLVLLGTRSVKLVFKLFIVLLKKLF</sequence>
<name>A0A6V6YNJ7_9FLAO</name>
<accession>A0A6V6YNJ7</accession>
<gene>
    <name evidence="1" type="ORF">FLACHUCJ7_00279</name>
</gene>
<dbReference type="EMBL" id="CAIJDO010000058">
    <property type="protein sequence ID" value="CAD0000939.1"/>
    <property type="molecule type" value="Genomic_DNA"/>
</dbReference>
<proteinExistence type="predicted"/>